<dbReference type="EMBL" id="JACYCC010000036">
    <property type="protein sequence ID" value="KAF8681164.1"/>
    <property type="molecule type" value="Genomic_DNA"/>
</dbReference>
<feature type="transmembrane region" description="Helical" evidence="2">
    <location>
        <begin position="211"/>
        <end position="232"/>
    </location>
</feature>
<dbReference type="PANTHER" id="PTHR31735">
    <property type="entry name" value="VACUOLAR MEMBRANE PROTEIN YPL162C"/>
    <property type="match status" value="1"/>
</dbReference>
<protein>
    <submittedName>
        <fullName evidence="3">STIMATE family</fullName>
    </submittedName>
</protein>
<accession>A0A8H7LLE0</accession>
<feature type="compositionally biased region" description="Pro residues" evidence="1">
    <location>
        <begin position="323"/>
        <end position="335"/>
    </location>
</feature>
<feature type="transmembrane region" description="Helical" evidence="2">
    <location>
        <begin position="117"/>
        <end position="136"/>
    </location>
</feature>
<keyword evidence="2" id="KW-1133">Transmembrane helix</keyword>
<dbReference type="InterPro" id="IPR022127">
    <property type="entry name" value="STIMATE/YPL162C"/>
</dbReference>
<feature type="compositionally biased region" description="Polar residues" evidence="1">
    <location>
        <begin position="391"/>
        <end position="404"/>
    </location>
</feature>
<feature type="compositionally biased region" description="Basic and acidic residues" evidence="1">
    <location>
        <begin position="343"/>
        <end position="357"/>
    </location>
</feature>
<dbReference type="Pfam" id="PF12400">
    <property type="entry name" value="STIMATE"/>
    <property type="match status" value="1"/>
</dbReference>
<reference evidence="3" key="1">
    <citation type="submission" date="2020-09" db="EMBL/GenBank/DDBJ databases">
        <title>Comparative genome analyses of four rice-infecting Rhizoctonia solani isolates reveal extensive enrichment of homogalacturonan modification genes.</title>
        <authorList>
            <person name="Lee D.-Y."/>
            <person name="Jeon J."/>
            <person name="Kim K.-T."/>
            <person name="Cheong K."/>
            <person name="Song H."/>
            <person name="Choi G."/>
            <person name="Ko J."/>
            <person name="Opiyo S.O."/>
            <person name="Zuo S."/>
            <person name="Madhav S."/>
            <person name="Lee Y.-H."/>
            <person name="Wang G.-L."/>
        </authorList>
    </citation>
    <scope>NUCLEOTIDE SEQUENCE</scope>
    <source>
        <strain evidence="3">AG1-IA YN-7</strain>
    </source>
</reference>
<dbReference type="PANTHER" id="PTHR31735:SF1">
    <property type="entry name" value="VACUOLAR MEMBRANE PROTEIN YPL162C"/>
    <property type="match status" value="1"/>
</dbReference>
<keyword evidence="2" id="KW-0472">Membrane</keyword>
<feature type="region of interest" description="Disordered" evidence="1">
    <location>
        <begin position="287"/>
        <end position="414"/>
    </location>
</feature>
<evidence type="ECO:0000256" key="2">
    <source>
        <dbReference type="SAM" id="Phobius"/>
    </source>
</evidence>
<feature type="transmembrane region" description="Helical" evidence="2">
    <location>
        <begin position="156"/>
        <end position="184"/>
    </location>
</feature>
<organism evidence="3 4">
    <name type="scientific">Rhizoctonia solani</name>
    <dbReference type="NCBI Taxonomy" id="456999"/>
    <lineage>
        <taxon>Eukaryota</taxon>
        <taxon>Fungi</taxon>
        <taxon>Dikarya</taxon>
        <taxon>Basidiomycota</taxon>
        <taxon>Agaricomycotina</taxon>
        <taxon>Agaricomycetes</taxon>
        <taxon>Cantharellales</taxon>
        <taxon>Ceratobasidiaceae</taxon>
        <taxon>Rhizoctonia</taxon>
    </lineage>
</organism>
<evidence type="ECO:0000313" key="4">
    <source>
        <dbReference type="Proteomes" id="UP000650582"/>
    </source>
</evidence>
<dbReference type="GO" id="GO:0016020">
    <property type="term" value="C:membrane"/>
    <property type="evidence" value="ECO:0007669"/>
    <property type="project" value="TreeGrafter"/>
</dbReference>
<dbReference type="AlphaFoldDB" id="A0A8H7LLE0"/>
<evidence type="ECO:0000313" key="3">
    <source>
        <dbReference type="EMBL" id="KAF8681164.1"/>
    </source>
</evidence>
<keyword evidence="2" id="KW-0812">Transmembrane</keyword>
<dbReference type="Proteomes" id="UP000650582">
    <property type="component" value="Unassembled WGS sequence"/>
</dbReference>
<comment type="caution">
    <text evidence="3">The sequence shown here is derived from an EMBL/GenBank/DDBJ whole genome shotgun (WGS) entry which is preliminary data.</text>
</comment>
<feature type="transmembrane region" description="Helical" evidence="2">
    <location>
        <begin position="252"/>
        <end position="273"/>
    </location>
</feature>
<proteinExistence type="predicted"/>
<name>A0A8H7LLE0_9AGAM</name>
<sequence>MRGPWGFVITPIRSLGQASAAHQGPPSHTVSHTRIAASHSLMFANARSILAEVATATVTSSDPSSTSPAIPLPIPPTDVKRCRLLGPTALVVQGLMGIFVILSLVWKRNHESPRRPWRIWIFDISKQIVGQIFIHFSNVFISDLVAHHSSNNPCTLYFLNVLVDTTVGVGLIYAFLHSGTWLLATKLKFKGFRSGDYGGVPPSKVYWLRQATVYVTALLLMKLSVVALFAVWPGLFTIGDWLLSWTDGDASIQVVFVMGLFPIVMNVLQFWLIDSIVKLKDKSPTLPISSISNTEEQDRFMDSRHSESDDGSTTPRGKKEASSPPPSPSPLPTPPGTGYHSVQGKEAKGKAKRRGDLPEVSNWPWDDEDAKPSGSGRSSSPGQTSPRPRLSATTSETWFMTSSVKRAHTPEADV</sequence>
<feature type="compositionally biased region" description="Low complexity" evidence="1">
    <location>
        <begin position="372"/>
        <end position="389"/>
    </location>
</feature>
<feature type="transmembrane region" description="Helical" evidence="2">
    <location>
        <begin position="84"/>
        <end position="105"/>
    </location>
</feature>
<feature type="compositionally biased region" description="Basic and acidic residues" evidence="1">
    <location>
        <begin position="296"/>
        <end position="308"/>
    </location>
</feature>
<gene>
    <name evidence="3" type="ORF">RHS04_03513</name>
</gene>
<evidence type="ECO:0000256" key="1">
    <source>
        <dbReference type="SAM" id="MobiDB-lite"/>
    </source>
</evidence>